<dbReference type="Pfam" id="PF08241">
    <property type="entry name" value="Methyltransf_11"/>
    <property type="match status" value="1"/>
</dbReference>
<evidence type="ECO:0000256" key="1">
    <source>
        <dbReference type="SAM" id="SignalP"/>
    </source>
</evidence>
<dbReference type="GO" id="GO:0008168">
    <property type="term" value="F:methyltransferase activity"/>
    <property type="evidence" value="ECO:0007669"/>
    <property type="project" value="UniProtKB-KW"/>
</dbReference>
<organism evidence="3 4">
    <name type="scientific">Olivibacter oleidegradans</name>
    <dbReference type="NCBI Taxonomy" id="760123"/>
    <lineage>
        <taxon>Bacteria</taxon>
        <taxon>Pseudomonadati</taxon>
        <taxon>Bacteroidota</taxon>
        <taxon>Sphingobacteriia</taxon>
        <taxon>Sphingobacteriales</taxon>
        <taxon>Sphingobacteriaceae</taxon>
        <taxon>Olivibacter</taxon>
    </lineage>
</organism>
<sequence>MKKTSMVLVIVITFAAMSPLMAQERGHGHETYGIKSLESSERDAYQRPEKVLQYLGDIKDKTVMDIGAGTGYFSVKLADKGARVIAADVDDQLQTYLKERIEKNNLKNIELRKIPYNSPSLQKDEVDMVFMANTYHHIKSRPDYFAKVKRGTKENGTLVIIDFFKIDLPVGPPTSEKVSLDDVIFELKAAGYTTFAVEVGLLPYQFIVKAN</sequence>
<keyword evidence="3" id="KW-0489">Methyltransferase</keyword>
<keyword evidence="3" id="KW-0808">Transferase</keyword>
<dbReference type="GO" id="GO:0032259">
    <property type="term" value="P:methylation"/>
    <property type="evidence" value="ECO:0007669"/>
    <property type="project" value="UniProtKB-KW"/>
</dbReference>
<comment type="caution">
    <text evidence="3">The sequence shown here is derived from an EMBL/GenBank/DDBJ whole genome shotgun (WGS) entry which is preliminary data.</text>
</comment>
<protein>
    <submittedName>
        <fullName evidence="3">Class I SAM-dependent methyltransferase</fullName>
        <ecNumber evidence="3">2.1.1.-</ecNumber>
    </submittedName>
</protein>
<proteinExistence type="predicted"/>
<dbReference type="SUPFAM" id="SSF53335">
    <property type="entry name" value="S-adenosyl-L-methionine-dependent methyltransferases"/>
    <property type="match status" value="1"/>
</dbReference>
<dbReference type="PANTHER" id="PTHR43861">
    <property type="entry name" value="TRANS-ACONITATE 2-METHYLTRANSFERASE-RELATED"/>
    <property type="match status" value="1"/>
</dbReference>
<evidence type="ECO:0000313" key="4">
    <source>
        <dbReference type="Proteomes" id="UP001589774"/>
    </source>
</evidence>
<evidence type="ECO:0000259" key="2">
    <source>
        <dbReference type="Pfam" id="PF08241"/>
    </source>
</evidence>
<name>A0ABV6HIL5_9SPHI</name>
<feature type="chain" id="PRO_5046987968" evidence="1">
    <location>
        <begin position="23"/>
        <end position="211"/>
    </location>
</feature>
<keyword evidence="4" id="KW-1185">Reference proteome</keyword>
<keyword evidence="1" id="KW-0732">Signal</keyword>
<reference evidence="3 4" key="1">
    <citation type="submission" date="2024-09" db="EMBL/GenBank/DDBJ databases">
        <authorList>
            <person name="Sun Q."/>
            <person name="Mori K."/>
        </authorList>
    </citation>
    <scope>NUCLEOTIDE SEQUENCE [LARGE SCALE GENOMIC DNA]</scope>
    <source>
        <strain evidence="3 4">CCM 7765</strain>
    </source>
</reference>
<dbReference type="Proteomes" id="UP001589774">
    <property type="component" value="Unassembled WGS sequence"/>
</dbReference>
<accession>A0ABV6HIL5</accession>
<evidence type="ECO:0000313" key="3">
    <source>
        <dbReference type="EMBL" id="MFC0318738.1"/>
    </source>
</evidence>
<dbReference type="InterPro" id="IPR029063">
    <property type="entry name" value="SAM-dependent_MTases_sf"/>
</dbReference>
<dbReference type="RefSeq" id="WP_130857289.1">
    <property type="nucleotide sequence ID" value="NZ_JBHLWO010000002.1"/>
</dbReference>
<dbReference type="CDD" id="cd02440">
    <property type="entry name" value="AdoMet_MTases"/>
    <property type="match status" value="1"/>
</dbReference>
<dbReference type="EMBL" id="JBHLWO010000002">
    <property type="protein sequence ID" value="MFC0318738.1"/>
    <property type="molecule type" value="Genomic_DNA"/>
</dbReference>
<dbReference type="Gene3D" id="3.40.50.150">
    <property type="entry name" value="Vaccinia Virus protein VP39"/>
    <property type="match status" value="1"/>
</dbReference>
<feature type="domain" description="Methyltransferase type 11" evidence="2">
    <location>
        <begin position="65"/>
        <end position="160"/>
    </location>
</feature>
<feature type="signal peptide" evidence="1">
    <location>
        <begin position="1"/>
        <end position="22"/>
    </location>
</feature>
<gene>
    <name evidence="3" type="ORF">ACFFI0_10475</name>
</gene>
<dbReference type="EC" id="2.1.1.-" evidence="3"/>
<dbReference type="InterPro" id="IPR013216">
    <property type="entry name" value="Methyltransf_11"/>
</dbReference>